<organism evidence="2">
    <name type="scientific">marine sediment metagenome</name>
    <dbReference type="NCBI Taxonomy" id="412755"/>
    <lineage>
        <taxon>unclassified sequences</taxon>
        <taxon>metagenomes</taxon>
        <taxon>ecological metagenomes</taxon>
    </lineage>
</organism>
<name>A0A0F9IRV3_9ZZZZ</name>
<feature type="transmembrane region" description="Helical" evidence="1">
    <location>
        <begin position="12"/>
        <end position="29"/>
    </location>
</feature>
<dbReference type="EMBL" id="LAZR01011742">
    <property type="protein sequence ID" value="KKM60093.1"/>
    <property type="molecule type" value="Genomic_DNA"/>
</dbReference>
<protein>
    <submittedName>
        <fullName evidence="2">Uncharacterized protein</fullName>
    </submittedName>
</protein>
<keyword evidence="1" id="KW-0472">Membrane</keyword>
<evidence type="ECO:0000256" key="1">
    <source>
        <dbReference type="SAM" id="Phobius"/>
    </source>
</evidence>
<keyword evidence="1" id="KW-0812">Transmembrane</keyword>
<comment type="caution">
    <text evidence="2">The sequence shown here is derived from an EMBL/GenBank/DDBJ whole genome shotgun (WGS) entry which is preliminary data.</text>
</comment>
<keyword evidence="1" id="KW-1133">Transmembrane helix</keyword>
<reference evidence="2" key="1">
    <citation type="journal article" date="2015" name="Nature">
        <title>Complex archaea that bridge the gap between prokaryotes and eukaryotes.</title>
        <authorList>
            <person name="Spang A."/>
            <person name="Saw J.H."/>
            <person name="Jorgensen S.L."/>
            <person name="Zaremba-Niedzwiedzka K."/>
            <person name="Martijn J."/>
            <person name="Lind A.E."/>
            <person name="van Eijk R."/>
            <person name="Schleper C."/>
            <person name="Guy L."/>
            <person name="Ettema T.J."/>
        </authorList>
    </citation>
    <scope>NUCLEOTIDE SEQUENCE</scope>
</reference>
<gene>
    <name evidence="2" type="ORF">LCGC14_1545350</name>
</gene>
<sequence length="32" mass="3362">MLGVGRNAITGWGVGGFVVLIPVFSRIFLLTA</sequence>
<accession>A0A0F9IRV3</accession>
<dbReference type="AlphaFoldDB" id="A0A0F9IRV3"/>
<proteinExistence type="predicted"/>
<evidence type="ECO:0000313" key="2">
    <source>
        <dbReference type="EMBL" id="KKM60093.1"/>
    </source>
</evidence>